<sequence>MNWTEAASTSDMAYNDNYDSFPTPCSKEGIKNFGKQFLPSLYLLVFMFGLLGNSLVIWVLVQKERLKNMTDVYLLNLAISDLMFGFFLPFWAYDAADQWVFGKGLCKIISGASLVGFYSGILFIMLMSIDRYLAIVHVVFAMKARTVTYGTITSIVVWALAVLASTPEMVFNELQIDQNHITCQPNYSSYSKTWKLIHSLEISILGLLIPFAVMVFSYSMIIKVLLRCKNEKRKKAIRLIFTVIVVFFISWAPYNIVLFLQLLYELDIFNSCTISKELDYSMQLTEAIALIHCCLNPIIYVLLGEKFRKHLRVLFYKCGLCAIFCNHCGFLHQSVSDSISSSPSVNQRAS</sequence>
<keyword evidence="5 9" id="KW-0297">G-protein coupled receptor</keyword>
<dbReference type="GO" id="GO:0006955">
    <property type="term" value="P:immune response"/>
    <property type="evidence" value="ECO:0007669"/>
    <property type="project" value="InterPro"/>
</dbReference>
<evidence type="ECO:0000313" key="13">
    <source>
        <dbReference type="RefSeq" id="XP_033788741.1"/>
    </source>
</evidence>
<feature type="transmembrane region" description="Helical" evidence="10">
    <location>
        <begin position="284"/>
        <end position="303"/>
    </location>
</feature>
<keyword evidence="3 9" id="KW-0812">Transmembrane</keyword>
<dbReference type="GO" id="GO:0019722">
    <property type="term" value="P:calcium-mediated signaling"/>
    <property type="evidence" value="ECO:0007669"/>
    <property type="project" value="TreeGrafter"/>
</dbReference>
<comment type="subcellular location">
    <subcellularLocation>
        <location evidence="1">Cell membrane</location>
        <topology evidence="1">Multi-pass membrane protein</topology>
    </subcellularLocation>
</comment>
<dbReference type="PANTHER" id="PTHR10489">
    <property type="entry name" value="CELL ADHESION MOLECULE"/>
    <property type="match status" value="1"/>
</dbReference>
<comment type="similarity">
    <text evidence="9">Belongs to the G-protein coupled receptor 1 family.</text>
</comment>
<dbReference type="GO" id="GO:0009897">
    <property type="term" value="C:external side of plasma membrane"/>
    <property type="evidence" value="ECO:0007669"/>
    <property type="project" value="TreeGrafter"/>
</dbReference>
<dbReference type="SMART" id="SM01381">
    <property type="entry name" value="7TM_GPCR_Srsx"/>
    <property type="match status" value="1"/>
</dbReference>
<keyword evidence="8 9" id="KW-0807">Transducer</keyword>
<feature type="domain" description="G-protein coupled receptors family 1 profile" evidence="11">
    <location>
        <begin position="52"/>
        <end position="300"/>
    </location>
</feature>
<dbReference type="PANTHER" id="PTHR10489:SF608">
    <property type="entry name" value="C-C CHEMOKINE RECEPTOR TYPE 4"/>
    <property type="match status" value="1"/>
</dbReference>
<feature type="transmembrane region" description="Helical" evidence="10">
    <location>
        <begin position="238"/>
        <end position="264"/>
    </location>
</feature>
<evidence type="ECO:0000256" key="1">
    <source>
        <dbReference type="ARBA" id="ARBA00004651"/>
    </source>
</evidence>
<dbReference type="InterPro" id="IPR000276">
    <property type="entry name" value="GPCR_Rhodpsn"/>
</dbReference>
<proteinExistence type="inferred from homology"/>
<dbReference type="GeneID" id="117354895"/>
<evidence type="ECO:0000313" key="12">
    <source>
        <dbReference type="Proteomes" id="UP000515159"/>
    </source>
</evidence>
<dbReference type="PRINTS" id="PR01109">
    <property type="entry name" value="CHEMOKINER4"/>
</dbReference>
<dbReference type="InParanoid" id="A0A6P8QQ43"/>
<dbReference type="GO" id="GO:0016493">
    <property type="term" value="F:C-C chemokine receptor activity"/>
    <property type="evidence" value="ECO:0007669"/>
    <property type="project" value="InterPro"/>
</dbReference>
<dbReference type="GO" id="GO:0060326">
    <property type="term" value="P:cell chemotaxis"/>
    <property type="evidence" value="ECO:0007669"/>
    <property type="project" value="TreeGrafter"/>
</dbReference>
<dbReference type="Gene3D" id="1.20.1070.10">
    <property type="entry name" value="Rhodopsin 7-helix transmembrane proteins"/>
    <property type="match status" value="1"/>
</dbReference>
<feature type="transmembrane region" description="Helical" evidence="10">
    <location>
        <begin position="202"/>
        <end position="226"/>
    </location>
</feature>
<evidence type="ECO:0000256" key="10">
    <source>
        <dbReference type="SAM" id="Phobius"/>
    </source>
</evidence>
<feature type="transmembrane region" description="Helical" evidence="10">
    <location>
        <begin position="73"/>
        <end position="93"/>
    </location>
</feature>
<feature type="transmembrane region" description="Helical" evidence="10">
    <location>
        <begin position="41"/>
        <end position="61"/>
    </location>
</feature>
<accession>A0A6P8QQ43</accession>
<evidence type="ECO:0000256" key="6">
    <source>
        <dbReference type="ARBA" id="ARBA00023136"/>
    </source>
</evidence>
<dbReference type="InterPro" id="IPR017452">
    <property type="entry name" value="GPCR_Rhodpsn_7TM"/>
</dbReference>
<evidence type="ECO:0000256" key="2">
    <source>
        <dbReference type="ARBA" id="ARBA00022475"/>
    </source>
</evidence>
<keyword evidence="6 10" id="KW-0472">Membrane</keyword>
<feature type="transmembrane region" description="Helical" evidence="10">
    <location>
        <begin position="147"/>
        <end position="164"/>
    </location>
</feature>
<dbReference type="InterPro" id="IPR000355">
    <property type="entry name" value="Chemokine_rcpt"/>
</dbReference>
<dbReference type="OrthoDB" id="5981253at2759"/>
<dbReference type="PRINTS" id="PR00657">
    <property type="entry name" value="CCCHEMOKINER"/>
</dbReference>
<dbReference type="PROSITE" id="PS00237">
    <property type="entry name" value="G_PROTEIN_RECEP_F1_1"/>
    <property type="match status" value="1"/>
</dbReference>
<dbReference type="KEGG" id="gsh:117354895"/>
<dbReference type="AlphaFoldDB" id="A0A6P8QQ43"/>
<dbReference type="GO" id="GO:0006954">
    <property type="term" value="P:inflammatory response"/>
    <property type="evidence" value="ECO:0007669"/>
    <property type="project" value="InterPro"/>
</dbReference>
<dbReference type="GO" id="GO:0007204">
    <property type="term" value="P:positive regulation of cytosolic calcium ion concentration"/>
    <property type="evidence" value="ECO:0007669"/>
    <property type="project" value="TreeGrafter"/>
</dbReference>
<feature type="transmembrane region" description="Helical" evidence="10">
    <location>
        <begin position="108"/>
        <end position="126"/>
    </location>
</feature>
<evidence type="ECO:0000256" key="7">
    <source>
        <dbReference type="ARBA" id="ARBA00023170"/>
    </source>
</evidence>
<evidence type="ECO:0000256" key="3">
    <source>
        <dbReference type="ARBA" id="ARBA00022692"/>
    </source>
</evidence>
<dbReference type="FunCoup" id="A0A6P8QQ43">
    <property type="interactions" value="785"/>
</dbReference>
<gene>
    <name evidence="13" type="primary">LOC117354895</name>
</gene>
<keyword evidence="4 10" id="KW-1133">Transmembrane helix</keyword>
<dbReference type="FunFam" id="1.20.1070.10:FF:000026">
    <property type="entry name" value="C-C chemokine receptor type 5"/>
    <property type="match status" value="1"/>
</dbReference>
<dbReference type="Pfam" id="PF00001">
    <property type="entry name" value="7tm_1"/>
    <property type="match status" value="1"/>
</dbReference>
<dbReference type="Proteomes" id="UP000515159">
    <property type="component" value="Chromosome 2"/>
</dbReference>
<dbReference type="CDD" id="cd14984">
    <property type="entry name" value="7tmA_Chemokine_R"/>
    <property type="match status" value="1"/>
</dbReference>
<evidence type="ECO:0000256" key="9">
    <source>
        <dbReference type="RuleBase" id="RU000688"/>
    </source>
</evidence>
<keyword evidence="2" id="KW-1003">Cell membrane</keyword>
<dbReference type="RefSeq" id="XP_033788741.1">
    <property type="nucleotide sequence ID" value="XM_033932850.1"/>
</dbReference>
<dbReference type="InterPro" id="IPR002239">
    <property type="entry name" value="Chemokine_CCR4"/>
</dbReference>
<protein>
    <submittedName>
        <fullName evidence="13">C-C chemokine receptor type 4-like</fullName>
    </submittedName>
</protein>
<evidence type="ECO:0000256" key="8">
    <source>
        <dbReference type="ARBA" id="ARBA00023224"/>
    </source>
</evidence>
<dbReference type="PRINTS" id="PR00237">
    <property type="entry name" value="GPCRRHODOPSN"/>
</dbReference>
<keyword evidence="7 9" id="KW-0675">Receptor</keyword>
<dbReference type="InterPro" id="IPR050119">
    <property type="entry name" value="CCR1-9-like"/>
</dbReference>
<evidence type="ECO:0000256" key="4">
    <source>
        <dbReference type="ARBA" id="ARBA00022989"/>
    </source>
</evidence>
<name>A0A6P8QQ43_GEOSA</name>
<dbReference type="PROSITE" id="PS50262">
    <property type="entry name" value="G_PROTEIN_RECEP_F1_2"/>
    <property type="match status" value="1"/>
</dbReference>
<keyword evidence="12" id="KW-1185">Reference proteome</keyword>
<organism evidence="12 13">
    <name type="scientific">Geotrypetes seraphini</name>
    <name type="common">Gaboon caecilian</name>
    <name type="synonym">Caecilia seraphini</name>
    <dbReference type="NCBI Taxonomy" id="260995"/>
    <lineage>
        <taxon>Eukaryota</taxon>
        <taxon>Metazoa</taxon>
        <taxon>Chordata</taxon>
        <taxon>Craniata</taxon>
        <taxon>Vertebrata</taxon>
        <taxon>Euteleostomi</taxon>
        <taxon>Amphibia</taxon>
        <taxon>Gymnophiona</taxon>
        <taxon>Geotrypetes</taxon>
    </lineage>
</organism>
<reference evidence="13" key="1">
    <citation type="submission" date="2025-08" db="UniProtKB">
        <authorList>
            <consortium name="RefSeq"/>
        </authorList>
    </citation>
    <scope>IDENTIFICATION</scope>
</reference>
<dbReference type="SUPFAM" id="SSF81321">
    <property type="entry name" value="Family A G protein-coupled receptor-like"/>
    <property type="match status" value="1"/>
</dbReference>
<evidence type="ECO:0000256" key="5">
    <source>
        <dbReference type="ARBA" id="ARBA00023040"/>
    </source>
</evidence>
<evidence type="ECO:0000259" key="11">
    <source>
        <dbReference type="PROSITE" id="PS50262"/>
    </source>
</evidence>
<dbReference type="GO" id="GO:0019957">
    <property type="term" value="F:C-C chemokine binding"/>
    <property type="evidence" value="ECO:0007669"/>
    <property type="project" value="TreeGrafter"/>
</dbReference>